<evidence type="ECO:0000313" key="2">
    <source>
        <dbReference type="EMBL" id="WSD09925.1"/>
    </source>
</evidence>
<proteinExistence type="predicted"/>
<evidence type="ECO:0008006" key="4">
    <source>
        <dbReference type="Google" id="ProtNLM"/>
    </source>
</evidence>
<feature type="transmembrane region" description="Helical" evidence="1">
    <location>
        <begin position="39"/>
        <end position="57"/>
    </location>
</feature>
<evidence type="ECO:0000256" key="1">
    <source>
        <dbReference type="SAM" id="Phobius"/>
    </source>
</evidence>
<dbReference type="EMBL" id="CP109134">
    <property type="protein sequence ID" value="WSD09925.1"/>
    <property type="molecule type" value="Genomic_DNA"/>
</dbReference>
<sequence>MSQFFLLLTVLLALFLVAGGAFALVTGRVSAFWVRRPVHPQWWGAGLLVMGLAVGMVRLTNLTVFMVLFLCALTLQGIALGIDGVRK</sequence>
<keyword evidence="1" id="KW-0472">Membrane</keyword>
<dbReference type="RefSeq" id="WP_326755660.1">
    <property type="nucleotide sequence ID" value="NZ_CP109134.1"/>
</dbReference>
<gene>
    <name evidence="2" type="ORF">OIE73_32165</name>
</gene>
<keyword evidence="1" id="KW-0812">Transmembrane</keyword>
<name>A0ABZ1GXL4_9ACTN</name>
<keyword evidence="3" id="KW-1185">Reference proteome</keyword>
<protein>
    <recommendedName>
        <fullName evidence="4">Integral membrane protein</fullName>
    </recommendedName>
</protein>
<dbReference type="GeneID" id="91547329"/>
<reference evidence="2 3" key="1">
    <citation type="submission" date="2022-10" db="EMBL/GenBank/DDBJ databases">
        <title>The complete genomes of actinobacterial strains from the NBC collection.</title>
        <authorList>
            <person name="Joergensen T.S."/>
            <person name="Alvarez Arevalo M."/>
            <person name="Sterndorff E.B."/>
            <person name="Faurdal D."/>
            <person name="Vuksanovic O."/>
            <person name="Mourched A.-S."/>
            <person name="Charusanti P."/>
            <person name="Shaw S."/>
            <person name="Blin K."/>
            <person name="Weber T."/>
        </authorList>
    </citation>
    <scope>NUCLEOTIDE SEQUENCE [LARGE SCALE GENOMIC DNA]</scope>
    <source>
        <strain evidence="2 3">NBC 01753</strain>
    </source>
</reference>
<keyword evidence="1" id="KW-1133">Transmembrane helix</keyword>
<evidence type="ECO:0000313" key="3">
    <source>
        <dbReference type="Proteomes" id="UP001335325"/>
    </source>
</evidence>
<dbReference type="Proteomes" id="UP001335325">
    <property type="component" value="Chromosome"/>
</dbReference>
<organism evidence="2 3">
    <name type="scientific">Streptomyces hirsutus</name>
    <dbReference type="NCBI Taxonomy" id="35620"/>
    <lineage>
        <taxon>Bacteria</taxon>
        <taxon>Bacillati</taxon>
        <taxon>Actinomycetota</taxon>
        <taxon>Actinomycetes</taxon>
        <taxon>Kitasatosporales</taxon>
        <taxon>Streptomycetaceae</taxon>
        <taxon>Streptomyces</taxon>
    </lineage>
</organism>
<feature type="transmembrane region" description="Helical" evidence="1">
    <location>
        <begin position="64"/>
        <end position="82"/>
    </location>
</feature>
<accession>A0ABZ1GXL4</accession>